<keyword evidence="3 10" id="KW-0328">Glycosyltransferase</keyword>
<sequence length="510" mass="56750">MKEWVREHRIILAILGGALLYRCFALTGDMLFDPVVYAQNAFNLLEGTFTLDTTAWFSHRLTVFLPVAPLYAAFGVHPWTSKLWPLLCSMAQLGLAAALGLRLFERRVVWVGLVLAALAPLDVVYATVLNPDIVISTFLTAAVVCWILGYESPHPRRVLLFASGVCLALAIVTRLFGVILVPFYLLWILWKRPAWRDLWPGVLWGAAGVLAVLVPLALVYLWQTGDAAYRLGVVSGRYGEGAKSEGTRFWYYPSLLLHPRFTITGLAPAAFGLGVLGALVRPNRPRWILLAWGLPILLYLQFGSMSTHAYIPILKRERFLLPLTIPLCLLAASISVAAVRCLTRGRRRLTGVVLGLGLLGYAAGSWIVVDRERALGAWRARAFGDVVAVLEAEPDRPVLFDHWRTRYRFSYYFGFREGADFYRGGTDADRIRRPGGFGGSRLGYLAWYPRADLLPPCFVVLDDDVSRQIEAGDSITGTYRSGDVPAYASPPPPGWQRIGRYGTFEVYRVG</sequence>
<keyword evidence="6 8" id="KW-1133">Transmembrane helix</keyword>
<dbReference type="InterPro" id="IPR050297">
    <property type="entry name" value="LipidA_mod_glycosyltrf_83"/>
</dbReference>
<dbReference type="PANTHER" id="PTHR33908">
    <property type="entry name" value="MANNOSYLTRANSFERASE YKCB-RELATED"/>
    <property type="match status" value="1"/>
</dbReference>
<evidence type="ECO:0000259" key="9">
    <source>
        <dbReference type="Pfam" id="PF13231"/>
    </source>
</evidence>
<name>A0A956M0R1_UNCEI</name>
<feature type="transmembrane region" description="Helical" evidence="8">
    <location>
        <begin position="83"/>
        <end position="101"/>
    </location>
</feature>
<evidence type="ECO:0000256" key="7">
    <source>
        <dbReference type="ARBA" id="ARBA00023136"/>
    </source>
</evidence>
<proteinExistence type="predicted"/>
<dbReference type="PANTHER" id="PTHR33908:SF11">
    <property type="entry name" value="MEMBRANE PROTEIN"/>
    <property type="match status" value="1"/>
</dbReference>
<evidence type="ECO:0000256" key="6">
    <source>
        <dbReference type="ARBA" id="ARBA00022989"/>
    </source>
</evidence>
<feature type="transmembrane region" description="Helical" evidence="8">
    <location>
        <begin position="202"/>
        <end position="222"/>
    </location>
</feature>
<feature type="transmembrane region" description="Helical" evidence="8">
    <location>
        <begin position="351"/>
        <end position="369"/>
    </location>
</feature>
<protein>
    <submittedName>
        <fullName evidence="10">Glycosyltransferase family 39 protein</fullName>
        <ecNumber evidence="10">2.4.-.-</ecNumber>
    </submittedName>
</protein>
<evidence type="ECO:0000256" key="8">
    <source>
        <dbReference type="SAM" id="Phobius"/>
    </source>
</evidence>
<evidence type="ECO:0000256" key="5">
    <source>
        <dbReference type="ARBA" id="ARBA00022692"/>
    </source>
</evidence>
<gene>
    <name evidence="10" type="ORF">KC729_10220</name>
</gene>
<feature type="transmembrane region" description="Helical" evidence="8">
    <location>
        <begin position="319"/>
        <end position="339"/>
    </location>
</feature>
<reference evidence="10" key="2">
    <citation type="journal article" date="2021" name="Microbiome">
        <title>Successional dynamics and alternative stable states in a saline activated sludge microbial community over 9 years.</title>
        <authorList>
            <person name="Wang Y."/>
            <person name="Ye J."/>
            <person name="Ju F."/>
            <person name="Liu L."/>
            <person name="Boyd J.A."/>
            <person name="Deng Y."/>
            <person name="Parks D.H."/>
            <person name="Jiang X."/>
            <person name="Yin X."/>
            <person name="Woodcroft B.J."/>
            <person name="Tyson G.W."/>
            <person name="Hugenholtz P."/>
            <person name="Polz M.F."/>
            <person name="Zhang T."/>
        </authorList>
    </citation>
    <scope>NUCLEOTIDE SEQUENCE</scope>
    <source>
        <strain evidence="10">HKST-UBA01</strain>
    </source>
</reference>
<evidence type="ECO:0000256" key="2">
    <source>
        <dbReference type="ARBA" id="ARBA00022475"/>
    </source>
</evidence>
<evidence type="ECO:0000313" key="11">
    <source>
        <dbReference type="Proteomes" id="UP000697710"/>
    </source>
</evidence>
<dbReference type="AlphaFoldDB" id="A0A956M0R1"/>
<evidence type="ECO:0000256" key="3">
    <source>
        <dbReference type="ARBA" id="ARBA00022676"/>
    </source>
</evidence>
<organism evidence="10 11">
    <name type="scientific">Eiseniibacteriota bacterium</name>
    <dbReference type="NCBI Taxonomy" id="2212470"/>
    <lineage>
        <taxon>Bacteria</taxon>
        <taxon>Candidatus Eiseniibacteriota</taxon>
    </lineage>
</organism>
<feature type="transmembrane region" description="Helical" evidence="8">
    <location>
        <begin position="133"/>
        <end position="151"/>
    </location>
</feature>
<keyword evidence="7 8" id="KW-0472">Membrane</keyword>
<dbReference type="GO" id="GO:0005886">
    <property type="term" value="C:plasma membrane"/>
    <property type="evidence" value="ECO:0007669"/>
    <property type="project" value="UniProtKB-SubCell"/>
</dbReference>
<dbReference type="GO" id="GO:0016763">
    <property type="term" value="F:pentosyltransferase activity"/>
    <property type="evidence" value="ECO:0007669"/>
    <property type="project" value="TreeGrafter"/>
</dbReference>
<evidence type="ECO:0000256" key="4">
    <source>
        <dbReference type="ARBA" id="ARBA00022679"/>
    </source>
</evidence>
<dbReference type="EMBL" id="JAGQHR010000289">
    <property type="protein sequence ID" value="MCA9728047.1"/>
    <property type="molecule type" value="Genomic_DNA"/>
</dbReference>
<keyword evidence="5 8" id="KW-0812">Transmembrane</keyword>
<feature type="domain" description="Glycosyltransferase RgtA/B/C/D-like" evidence="9">
    <location>
        <begin position="72"/>
        <end position="216"/>
    </location>
</feature>
<accession>A0A956M0R1</accession>
<dbReference type="Proteomes" id="UP000697710">
    <property type="component" value="Unassembled WGS sequence"/>
</dbReference>
<dbReference type="EC" id="2.4.-.-" evidence="10"/>
<feature type="transmembrane region" description="Helical" evidence="8">
    <location>
        <begin position="287"/>
        <end position="307"/>
    </location>
</feature>
<feature type="transmembrane region" description="Helical" evidence="8">
    <location>
        <begin position="261"/>
        <end position="281"/>
    </location>
</feature>
<feature type="transmembrane region" description="Helical" evidence="8">
    <location>
        <begin position="108"/>
        <end position="127"/>
    </location>
</feature>
<keyword evidence="4 10" id="KW-0808">Transferase</keyword>
<dbReference type="Pfam" id="PF13231">
    <property type="entry name" value="PMT_2"/>
    <property type="match status" value="1"/>
</dbReference>
<comment type="caution">
    <text evidence="10">The sequence shown here is derived from an EMBL/GenBank/DDBJ whole genome shotgun (WGS) entry which is preliminary data.</text>
</comment>
<comment type="subcellular location">
    <subcellularLocation>
        <location evidence="1">Cell membrane</location>
        <topology evidence="1">Multi-pass membrane protein</topology>
    </subcellularLocation>
</comment>
<dbReference type="GO" id="GO:0009103">
    <property type="term" value="P:lipopolysaccharide biosynthetic process"/>
    <property type="evidence" value="ECO:0007669"/>
    <property type="project" value="UniProtKB-ARBA"/>
</dbReference>
<evidence type="ECO:0000256" key="1">
    <source>
        <dbReference type="ARBA" id="ARBA00004651"/>
    </source>
</evidence>
<reference evidence="10" key="1">
    <citation type="submission" date="2020-04" db="EMBL/GenBank/DDBJ databases">
        <authorList>
            <person name="Zhang T."/>
        </authorList>
    </citation>
    <scope>NUCLEOTIDE SEQUENCE</scope>
    <source>
        <strain evidence="10">HKST-UBA01</strain>
    </source>
</reference>
<feature type="transmembrane region" description="Helical" evidence="8">
    <location>
        <begin position="158"/>
        <end position="190"/>
    </location>
</feature>
<evidence type="ECO:0000313" key="10">
    <source>
        <dbReference type="EMBL" id="MCA9728047.1"/>
    </source>
</evidence>
<dbReference type="InterPro" id="IPR038731">
    <property type="entry name" value="RgtA/B/C-like"/>
</dbReference>
<keyword evidence="2" id="KW-1003">Cell membrane</keyword>